<gene>
    <name evidence="1" type="ORF">ANCDUO_01063</name>
</gene>
<keyword evidence="2" id="KW-1185">Reference proteome</keyword>
<sequence>MTGQVWKRQMDGAWQGDAVDMRYLQGFKGRLEEVRSLKQLGPQIALLLNERGVEAEVEKTIEAAMKNTAVLAYNPFTEHNWRSRVLLSGKIVEKERETDNRINNYTEQGRFLTEIAAKVVWIRQQTNKVNPEKLTN</sequence>
<dbReference type="OrthoDB" id="447173at2759"/>
<organism evidence="1 2">
    <name type="scientific">Ancylostoma duodenale</name>
    <dbReference type="NCBI Taxonomy" id="51022"/>
    <lineage>
        <taxon>Eukaryota</taxon>
        <taxon>Metazoa</taxon>
        <taxon>Ecdysozoa</taxon>
        <taxon>Nematoda</taxon>
        <taxon>Chromadorea</taxon>
        <taxon>Rhabditida</taxon>
        <taxon>Rhabditina</taxon>
        <taxon>Rhabditomorpha</taxon>
        <taxon>Strongyloidea</taxon>
        <taxon>Ancylostomatidae</taxon>
        <taxon>Ancylostomatinae</taxon>
        <taxon>Ancylostoma</taxon>
    </lineage>
</organism>
<accession>A0A0C2DZV8</accession>
<proteinExistence type="predicted"/>
<dbReference type="Proteomes" id="UP000054047">
    <property type="component" value="Unassembled WGS sequence"/>
</dbReference>
<protein>
    <submittedName>
        <fullName evidence="1">Uncharacterized protein</fullName>
    </submittedName>
</protein>
<name>A0A0C2DZV8_9BILA</name>
<dbReference type="EMBL" id="KN726337">
    <property type="protein sequence ID" value="KIH68597.1"/>
    <property type="molecule type" value="Genomic_DNA"/>
</dbReference>
<reference evidence="1 2" key="1">
    <citation type="submission" date="2013-12" db="EMBL/GenBank/DDBJ databases">
        <title>Draft genome of the parsitic nematode Ancylostoma duodenale.</title>
        <authorList>
            <person name="Mitreva M."/>
        </authorList>
    </citation>
    <scope>NUCLEOTIDE SEQUENCE [LARGE SCALE GENOMIC DNA]</scope>
    <source>
        <strain evidence="1 2">Zhejiang</strain>
    </source>
</reference>
<dbReference type="AlphaFoldDB" id="A0A0C2DZV8"/>
<evidence type="ECO:0000313" key="1">
    <source>
        <dbReference type="EMBL" id="KIH68597.1"/>
    </source>
</evidence>
<evidence type="ECO:0000313" key="2">
    <source>
        <dbReference type="Proteomes" id="UP000054047"/>
    </source>
</evidence>